<accession>A0A0C3S6A0</accession>
<sequence length="384" mass="41209">MQHPPISLPNQFIAPPDELDTATCIPTRTIPGAFYPEQVYTCSSSEANWFDSWQGLPTSKHDLTQGGNAYNLASYAAESSVQRRPSSCYSGLSTPGLSWRDSPLSCVDESPVSSAEAINFLAASSSRPQSSTSSAKTAIPDDSTALYAAQDEVQARQHATYELAPDPSMAASHDFSAWQAGLPSLGTASQERQDFNSMASAAQSMTSMHTSSSIPPFIAAPIPPPPMPELQHPKPIRAWLPSWQTATEFNVNEFLASSSQIKPQPPALGPCHAVPSSASSQNALTGYTQRAGAVVSEDIEMAVGWELEDQGSSAPSQQGRLPESYSWSYLPPTYGSTMVAPQWAARPLPQILPPNALLYQPIPASVMSGLWTDADPRAYAYPRF</sequence>
<dbReference type="AlphaFoldDB" id="A0A0C3S6A0"/>
<dbReference type="Proteomes" id="UP000053257">
    <property type="component" value="Unassembled WGS sequence"/>
</dbReference>
<organism evidence="1 2">
    <name type="scientific">Phlebiopsis gigantea (strain 11061_1 CR5-6)</name>
    <name type="common">White-rot fungus</name>
    <name type="synonym">Peniophora gigantea</name>
    <dbReference type="NCBI Taxonomy" id="745531"/>
    <lineage>
        <taxon>Eukaryota</taxon>
        <taxon>Fungi</taxon>
        <taxon>Dikarya</taxon>
        <taxon>Basidiomycota</taxon>
        <taxon>Agaricomycotina</taxon>
        <taxon>Agaricomycetes</taxon>
        <taxon>Polyporales</taxon>
        <taxon>Phanerochaetaceae</taxon>
        <taxon>Phlebiopsis</taxon>
    </lineage>
</organism>
<dbReference type="HOGENOM" id="CLU_719825_0_0_1"/>
<keyword evidence="2" id="KW-1185">Reference proteome</keyword>
<dbReference type="OrthoDB" id="2802904at2759"/>
<evidence type="ECO:0000313" key="2">
    <source>
        <dbReference type="Proteomes" id="UP000053257"/>
    </source>
</evidence>
<reference evidence="1 2" key="1">
    <citation type="journal article" date="2014" name="PLoS Genet.">
        <title>Analysis of the Phlebiopsis gigantea genome, transcriptome and secretome provides insight into its pioneer colonization strategies of wood.</title>
        <authorList>
            <person name="Hori C."/>
            <person name="Ishida T."/>
            <person name="Igarashi K."/>
            <person name="Samejima M."/>
            <person name="Suzuki H."/>
            <person name="Master E."/>
            <person name="Ferreira P."/>
            <person name="Ruiz-Duenas F.J."/>
            <person name="Held B."/>
            <person name="Canessa P."/>
            <person name="Larrondo L.F."/>
            <person name="Schmoll M."/>
            <person name="Druzhinina I.S."/>
            <person name="Kubicek C.P."/>
            <person name="Gaskell J.A."/>
            <person name="Kersten P."/>
            <person name="St John F."/>
            <person name="Glasner J."/>
            <person name="Sabat G."/>
            <person name="Splinter BonDurant S."/>
            <person name="Syed K."/>
            <person name="Yadav J."/>
            <person name="Mgbeahuruike A.C."/>
            <person name="Kovalchuk A."/>
            <person name="Asiegbu F.O."/>
            <person name="Lackner G."/>
            <person name="Hoffmeister D."/>
            <person name="Rencoret J."/>
            <person name="Gutierrez A."/>
            <person name="Sun H."/>
            <person name="Lindquist E."/>
            <person name="Barry K."/>
            <person name="Riley R."/>
            <person name="Grigoriev I.V."/>
            <person name="Henrissat B."/>
            <person name="Kues U."/>
            <person name="Berka R.M."/>
            <person name="Martinez A.T."/>
            <person name="Covert S.F."/>
            <person name="Blanchette R.A."/>
            <person name="Cullen D."/>
        </authorList>
    </citation>
    <scope>NUCLEOTIDE SEQUENCE [LARGE SCALE GENOMIC DNA]</scope>
    <source>
        <strain evidence="1 2">11061_1 CR5-6</strain>
    </source>
</reference>
<name>A0A0C3S6A0_PHLG1</name>
<proteinExistence type="predicted"/>
<evidence type="ECO:0000313" key="1">
    <source>
        <dbReference type="EMBL" id="KIP11726.1"/>
    </source>
</evidence>
<protein>
    <submittedName>
        <fullName evidence="1">Uncharacterized protein</fullName>
    </submittedName>
</protein>
<gene>
    <name evidence="1" type="ORF">PHLGIDRAFT_17894</name>
</gene>
<dbReference type="EMBL" id="KN840444">
    <property type="protein sequence ID" value="KIP11726.1"/>
    <property type="molecule type" value="Genomic_DNA"/>
</dbReference>